<sequence length="356" mass="39122">MLWCLPQLQFSRKRKRAVPPPPPAKEEMHMHPQDTASESGMFYLVPNKYGQGKTIVRRPLPPPTSAPLDDDFDAFTQAGTTTRGPATEWEVRNRGSDIVGSSSPLDDNFDALTFTPGARSSVMIPESSNRAQNRTRPQSSGLTSRYGRAEPNEGFEDYGEYGQYMNEMEKMFGGNDADLKLSVRQLHGQDQERSESRQIARLSNTRAGGAGRGAIGRIGRPSKLGSIGRSMDVVGPRAGQAYEVVDHRVLEDGPERTVTISTWREQVANEAGSEEGIDVYYVGADEYAVESAAGDEVKTELGGYDNRRRVTPPRFSQKPNGSSPGSSGEKTDPARGVRTSPEVRLLCHRNPMFLTL</sequence>
<proteinExistence type="predicted"/>
<dbReference type="Proteomes" id="UP000807353">
    <property type="component" value="Unassembled WGS sequence"/>
</dbReference>
<comment type="caution">
    <text evidence="2">The sequence shown here is derived from an EMBL/GenBank/DDBJ whole genome shotgun (WGS) entry which is preliminary data.</text>
</comment>
<evidence type="ECO:0000313" key="3">
    <source>
        <dbReference type="Proteomes" id="UP000807353"/>
    </source>
</evidence>
<feature type="compositionally biased region" description="Basic and acidic residues" evidence="1">
    <location>
        <begin position="187"/>
        <end position="198"/>
    </location>
</feature>
<keyword evidence="3" id="KW-1185">Reference proteome</keyword>
<accession>A0A9P5YAX4</accession>
<feature type="region of interest" description="Disordered" evidence="1">
    <location>
        <begin position="12"/>
        <end position="31"/>
    </location>
</feature>
<evidence type="ECO:0000256" key="1">
    <source>
        <dbReference type="SAM" id="MobiDB-lite"/>
    </source>
</evidence>
<feature type="region of interest" description="Disordered" evidence="1">
    <location>
        <begin position="125"/>
        <end position="154"/>
    </location>
</feature>
<reference evidence="2" key="1">
    <citation type="submission" date="2020-11" db="EMBL/GenBank/DDBJ databases">
        <authorList>
            <consortium name="DOE Joint Genome Institute"/>
            <person name="Ahrendt S."/>
            <person name="Riley R."/>
            <person name="Andreopoulos W."/>
            <person name="Labutti K."/>
            <person name="Pangilinan J."/>
            <person name="Ruiz-Duenas F.J."/>
            <person name="Barrasa J.M."/>
            <person name="Sanchez-Garcia M."/>
            <person name="Camarero S."/>
            <person name="Miyauchi S."/>
            <person name="Serrano A."/>
            <person name="Linde D."/>
            <person name="Babiker R."/>
            <person name="Drula E."/>
            <person name="Ayuso-Fernandez I."/>
            <person name="Pacheco R."/>
            <person name="Padilla G."/>
            <person name="Ferreira P."/>
            <person name="Barriuso J."/>
            <person name="Kellner H."/>
            <person name="Castanera R."/>
            <person name="Alfaro M."/>
            <person name="Ramirez L."/>
            <person name="Pisabarro A.G."/>
            <person name="Kuo A."/>
            <person name="Tritt A."/>
            <person name="Lipzen A."/>
            <person name="He G."/>
            <person name="Yan M."/>
            <person name="Ng V."/>
            <person name="Cullen D."/>
            <person name="Martin F."/>
            <person name="Rosso M.-N."/>
            <person name="Henrissat B."/>
            <person name="Hibbett D."/>
            <person name="Martinez A.T."/>
            <person name="Grigoriev I.V."/>
        </authorList>
    </citation>
    <scope>NUCLEOTIDE SEQUENCE</scope>
    <source>
        <strain evidence="2">CBS 247.69</strain>
    </source>
</reference>
<organism evidence="2 3">
    <name type="scientific">Collybia nuda</name>
    <dbReference type="NCBI Taxonomy" id="64659"/>
    <lineage>
        <taxon>Eukaryota</taxon>
        <taxon>Fungi</taxon>
        <taxon>Dikarya</taxon>
        <taxon>Basidiomycota</taxon>
        <taxon>Agaricomycotina</taxon>
        <taxon>Agaricomycetes</taxon>
        <taxon>Agaricomycetidae</taxon>
        <taxon>Agaricales</taxon>
        <taxon>Tricholomatineae</taxon>
        <taxon>Clitocybaceae</taxon>
        <taxon>Collybia</taxon>
    </lineage>
</organism>
<feature type="region of interest" description="Disordered" evidence="1">
    <location>
        <begin position="187"/>
        <end position="219"/>
    </location>
</feature>
<feature type="compositionally biased region" description="Polar residues" evidence="1">
    <location>
        <begin position="126"/>
        <end position="143"/>
    </location>
</feature>
<gene>
    <name evidence="2" type="ORF">BDZ94DRAFT_1254388</name>
</gene>
<feature type="compositionally biased region" description="Polar residues" evidence="1">
    <location>
        <begin position="317"/>
        <end position="328"/>
    </location>
</feature>
<evidence type="ECO:0000313" key="2">
    <source>
        <dbReference type="EMBL" id="KAF9465375.1"/>
    </source>
</evidence>
<feature type="region of interest" description="Disordered" evidence="1">
    <location>
        <begin position="295"/>
        <end position="343"/>
    </location>
</feature>
<dbReference type="AlphaFoldDB" id="A0A9P5YAX4"/>
<protein>
    <submittedName>
        <fullName evidence="2">Uncharacterized protein</fullName>
    </submittedName>
</protein>
<name>A0A9P5YAX4_9AGAR</name>
<dbReference type="EMBL" id="MU150248">
    <property type="protein sequence ID" value="KAF9465375.1"/>
    <property type="molecule type" value="Genomic_DNA"/>
</dbReference>
<dbReference type="OrthoDB" id="2989516at2759"/>